<evidence type="ECO:0000256" key="1">
    <source>
        <dbReference type="ARBA" id="ARBA00022598"/>
    </source>
</evidence>
<comment type="subcellular location">
    <subcellularLocation>
        <location evidence="6">Cytoplasm</location>
    </subcellularLocation>
</comment>
<dbReference type="OrthoDB" id="9807403at2"/>
<sequence length="333" mass="35718">MPVEPPLPDPADALAPLAAHETLLLAVSGGPDSIALMLLAASWPLAAQKRIEIATVDHGLRAEAAREAAQVGDWARARGFVHHILRWQGKKPTTRIQERAREARYRLLCACAREIGASAIVTAHHADDQAETVLFRLTRGSGTAGLAAMAAESRIEEQPLLRPLLRFSKAELENVCAVAGQDFVSDPSNENPAYARVRLRRLAATLAAEGLDSKALLRLSARAARAEEALAWSAERAALELPAERATKRFHVAAAALRALPRELLLRLLAAEIARIGGGEPRLERLERAGEGLAAALAAERRFKTTLGGAIVTLEGDAVAIAPEPPRRRAEIT</sequence>
<feature type="binding site" evidence="6">
    <location>
        <begin position="28"/>
        <end position="33"/>
    </location>
    <ligand>
        <name>ATP</name>
        <dbReference type="ChEBI" id="CHEBI:30616"/>
    </ligand>
</feature>
<keyword evidence="3 6" id="KW-0547">Nucleotide-binding</keyword>
<keyword evidence="9" id="KW-1185">Reference proteome</keyword>
<keyword evidence="6" id="KW-0963">Cytoplasm</keyword>
<keyword evidence="1 6" id="KW-0436">Ligase</keyword>
<reference evidence="8 9" key="1">
    <citation type="journal article" date="2018" name="Appl. Microbiol. Biotechnol.">
        <title>Co-cultivation of the strictly anaerobic methanogen Methanosarcina barkeri with aerobic methanotrophs in an oxygen-limited membrane bioreactor.</title>
        <authorList>
            <person name="In 't Zandt M.H."/>
            <person name="van den Bosch T.J.M."/>
            <person name="Rijkers R."/>
            <person name="van Kessel M.A.H.J."/>
            <person name="Jetten M.S.M."/>
            <person name="Welte C.U."/>
        </authorList>
    </citation>
    <scope>NUCLEOTIDE SEQUENCE [LARGE SCALE GENOMIC DNA]</scope>
    <source>
        <strain evidence="8 9">DSM 17706</strain>
    </source>
</reference>
<dbReference type="InterPro" id="IPR012094">
    <property type="entry name" value="tRNA_Ile_lys_synt"/>
</dbReference>
<evidence type="ECO:0000256" key="6">
    <source>
        <dbReference type="HAMAP-Rule" id="MF_01161"/>
    </source>
</evidence>
<name>A0A2U1SQL2_METSR</name>
<dbReference type="GO" id="GO:0032267">
    <property type="term" value="F:tRNA(Ile)-lysidine synthase activity"/>
    <property type="evidence" value="ECO:0007669"/>
    <property type="project" value="UniProtKB-EC"/>
</dbReference>
<dbReference type="CDD" id="cd01992">
    <property type="entry name" value="TilS_N"/>
    <property type="match status" value="1"/>
</dbReference>
<dbReference type="Gene3D" id="3.40.50.620">
    <property type="entry name" value="HUPs"/>
    <property type="match status" value="1"/>
</dbReference>
<evidence type="ECO:0000313" key="8">
    <source>
        <dbReference type="EMBL" id="PWB93908.1"/>
    </source>
</evidence>
<comment type="caution">
    <text evidence="8">The sequence shown here is derived from an EMBL/GenBank/DDBJ whole genome shotgun (WGS) entry which is preliminary data.</text>
</comment>
<keyword evidence="4 6" id="KW-0067">ATP-binding</keyword>
<dbReference type="Pfam" id="PF01171">
    <property type="entry name" value="ATP_bind_3"/>
    <property type="match status" value="1"/>
</dbReference>
<dbReference type="Proteomes" id="UP000245137">
    <property type="component" value="Unassembled WGS sequence"/>
</dbReference>
<feature type="domain" description="tRNA(Ile)-lysidine/2-thiocytidine synthase N-terminal" evidence="7">
    <location>
        <begin position="23"/>
        <end position="201"/>
    </location>
</feature>
<keyword evidence="2 6" id="KW-0819">tRNA processing</keyword>
<dbReference type="InterPro" id="IPR014729">
    <property type="entry name" value="Rossmann-like_a/b/a_fold"/>
</dbReference>
<comment type="function">
    <text evidence="6">Ligates lysine onto the cytidine present at position 34 of the AUA codon-specific tRNA(Ile) that contains the anticodon CAU, in an ATP-dependent manner. Cytidine is converted to lysidine, thus changing the amino acid specificity of the tRNA from methionine to isoleucine.</text>
</comment>
<comment type="similarity">
    <text evidence="6">Belongs to the tRNA(Ile)-lysidine synthase family.</text>
</comment>
<dbReference type="GO" id="GO:0005524">
    <property type="term" value="F:ATP binding"/>
    <property type="evidence" value="ECO:0007669"/>
    <property type="project" value="UniProtKB-UniRule"/>
</dbReference>
<evidence type="ECO:0000256" key="4">
    <source>
        <dbReference type="ARBA" id="ARBA00022840"/>
    </source>
</evidence>
<evidence type="ECO:0000259" key="7">
    <source>
        <dbReference type="Pfam" id="PF01171"/>
    </source>
</evidence>
<dbReference type="PANTHER" id="PTHR43033">
    <property type="entry name" value="TRNA(ILE)-LYSIDINE SYNTHASE-RELATED"/>
    <property type="match status" value="1"/>
</dbReference>
<dbReference type="InterPro" id="IPR011063">
    <property type="entry name" value="TilS/TtcA_N"/>
</dbReference>
<comment type="catalytic activity">
    <reaction evidence="5 6">
        <text>cytidine(34) in tRNA(Ile2) + L-lysine + ATP = lysidine(34) in tRNA(Ile2) + AMP + diphosphate + H(+)</text>
        <dbReference type="Rhea" id="RHEA:43744"/>
        <dbReference type="Rhea" id="RHEA-COMP:10625"/>
        <dbReference type="Rhea" id="RHEA-COMP:10670"/>
        <dbReference type="ChEBI" id="CHEBI:15378"/>
        <dbReference type="ChEBI" id="CHEBI:30616"/>
        <dbReference type="ChEBI" id="CHEBI:32551"/>
        <dbReference type="ChEBI" id="CHEBI:33019"/>
        <dbReference type="ChEBI" id="CHEBI:82748"/>
        <dbReference type="ChEBI" id="CHEBI:83665"/>
        <dbReference type="ChEBI" id="CHEBI:456215"/>
        <dbReference type="EC" id="6.3.4.19"/>
    </reaction>
</comment>
<proteinExistence type="inferred from homology"/>
<comment type="domain">
    <text evidence="6">The N-terminal region contains the highly conserved SGGXDS motif, predicted to be a P-loop motif involved in ATP binding.</text>
</comment>
<evidence type="ECO:0000313" key="9">
    <source>
        <dbReference type="Proteomes" id="UP000245137"/>
    </source>
</evidence>
<organism evidence="8 9">
    <name type="scientific">Methylosinus sporium</name>
    <dbReference type="NCBI Taxonomy" id="428"/>
    <lineage>
        <taxon>Bacteria</taxon>
        <taxon>Pseudomonadati</taxon>
        <taxon>Pseudomonadota</taxon>
        <taxon>Alphaproteobacteria</taxon>
        <taxon>Hyphomicrobiales</taxon>
        <taxon>Methylocystaceae</taxon>
        <taxon>Methylosinus</taxon>
    </lineage>
</organism>
<dbReference type="InterPro" id="IPR012795">
    <property type="entry name" value="tRNA_Ile_lys_synt_N"/>
</dbReference>
<evidence type="ECO:0000256" key="2">
    <source>
        <dbReference type="ARBA" id="ARBA00022694"/>
    </source>
</evidence>
<accession>A0A2U1SQL2</accession>
<dbReference type="PANTHER" id="PTHR43033:SF1">
    <property type="entry name" value="TRNA(ILE)-LYSIDINE SYNTHASE-RELATED"/>
    <property type="match status" value="1"/>
</dbReference>
<dbReference type="NCBIfam" id="TIGR02432">
    <property type="entry name" value="lysidine_TilS_N"/>
    <property type="match status" value="1"/>
</dbReference>
<evidence type="ECO:0000256" key="5">
    <source>
        <dbReference type="ARBA" id="ARBA00048539"/>
    </source>
</evidence>
<dbReference type="GO" id="GO:0005737">
    <property type="term" value="C:cytoplasm"/>
    <property type="evidence" value="ECO:0007669"/>
    <property type="project" value="UniProtKB-SubCell"/>
</dbReference>
<protein>
    <recommendedName>
        <fullName evidence="6">tRNA(Ile)-lysidine synthase</fullName>
        <ecNumber evidence="6">6.3.4.19</ecNumber>
    </recommendedName>
    <alternativeName>
        <fullName evidence="6">tRNA(Ile)-2-lysyl-cytidine synthase</fullName>
    </alternativeName>
    <alternativeName>
        <fullName evidence="6">tRNA(Ile)-lysidine synthetase</fullName>
    </alternativeName>
</protein>
<gene>
    <name evidence="6 8" type="primary">tilS</name>
    <name evidence="8" type="ORF">C5689_10760</name>
</gene>
<dbReference type="HAMAP" id="MF_01161">
    <property type="entry name" value="tRNA_Ile_lys_synt"/>
    <property type="match status" value="1"/>
</dbReference>
<dbReference type="AlphaFoldDB" id="A0A2U1SQL2"/>
<dbReference type="RefSeq" id="WP_108917275.1">
    <property type="nucleotide sequence ID" value="NZ_BGJY01000031.1"/>
</dbReference>
<dbReference type="GO" id="GO:0006400">
    <property type="term" value="P:tRNA modification"/>
    <property type="evidence" value="ECO:0007669"/>
    <property type="project" value="UniProtKB-UniRule"/>
</dbReference>
<dbReference type="EC" id="6.3.4.19" evidence="6"/>
<dbReference type="EMBL" id="PUIV01000014">
    <property type="protein sequence ID" value="PWB93908.1"/>
    <property type="molecule type" value="Genomic_DNA"/>
</dbReference>
<dbReference type="SUPFAM" id="SSF52402">
    <property type="entry name" value="Adenine nucleotide alpha hydrolases-like"/>
    <property type="match status" value="1"/>
</dbReference>
<evidence type="ECO:0000256" key="3">
    <source>
        <dbReference type="ARBA" id="ARBA00022741"/>
    </source>
</evidence>